<gene>
    <name evidence="2" type="ORF">AV530_005425</name>
</gene>
<name>A0A1V4JLJ6_PATFA</name>
<dbReference type="Proteomes" id="UP000190648">
    <property type="component" value="Unassembled WGS sequence"/>
</dbReference>
<dbReference type="EMBL" id="LSYS01006902">
    <property type="protein sequence ID" value="OPJ72974.1"/>
    <property type="molecule type" value="Genomic_DNA"/>
</dbReference>
<keyword evidence="3" id="KW-1185">Reference proteome</keyword>
<proteinExistence type="predicted"/>
<sequence length="107" mass="11857">MQNQEGNQCGLEGSHDTYRKSREDRHLIVYEPEAVVDKEMLHSDFFVFCGEVMGTLPYKERSTASHLTPGKRLAKEQQERPAGSATTRAPGGLPSFLLGDFPGGTLF</sequence>
<accession>A0A1V4JLJ6</accession>
<evidence type="ECO:0000313" key="3">
    <source>
        <dbReference type="Proteomes" id="UP000190648"/>
    </source>
</evidence>
<feature type="region of interest" description="Disordered" evidence="1">
    <location>
        <begin position="63"/>
        <end position="107"/>
    </location>
</feature>
<comment type="caution">
    <text evidence="2">The sequence shown here is derived from an EMBL/GenBank/DDBJ whole genome shotgun (WGS) entry which is preliminary data.</text>
</comment>
<reference evidence="2 3" key="1">
    <citation type="submission" date="2016-02" db="EMBL/GenBank/DDBJ databases">
        <title>Band-tailed pigeon sequencing and assembly.</title>
        <authorList>
            <person name="Soares A.E."/>
            <person name="Novak B.J."/>
            <person name="Rice E.S."/>
            <person name="O'Connell B."/>
            <person name="Chang D."/>
            <person name="Weber S."/>
            <person name="Shapiro B."/>
        </authorList>
    </citation>
    <scope>NUCLEOTIDE SEQUENCE [LARGE SCALE GENOMIC DNA]</scope>
    <source>
        <strain evidence="2">BTP2013</strain>
        <tissue evidence="2">Blood</tissue>
    </source>
</reference>
<dbReference type="AlphaFoldDB" id="A0A1V4JLJ6"/>
<evidence type="ECO:0000313" key="2">
    <source>
        <dbReference type="EMBL" id="OPJ72974.1"/>
    </source>
</evidence>
<dbReference type="OrthoDB" id="10563799at2759"/>
<evidence type="ECO:0000256" key="1">
    <source>
        <dbReference type="SAM" id="MobiDB-lite"/>
    </source>
</evidence>
<organism evidence="2 3">
    <name type="scientific">Patagioenas fasciata monilis</name>
    <dbReference type="NCBI Taxonomy" id="372326"/>
    <lineage>
        <taxon>Eukaryota</taxon>
        <taxon>Metazoa</taxon>
        <taxon>Chordata</taxon>
        <taxon>Craniata</taxon>
        <taxon>Vertebrata</taxon>
        <taxon>Euteleostomi</taxon>
        <taxon>Archelosauria</taxon>
        <taxon>Archosauria</taxon>
        <taxon>Dinosauria</taxon>
        <taxon>Saurischia</taxon>
        <taxon>Theropoda</taxon>
        <taxon>Coelurosauria</taxon>
        <taxon>Aves</taxon>
        <taxon>Neognathae</taxon>
        <taxon>Neoaves</taxon>
        <taxon>Columbimorphae</taxon>
        <taxon>Columbiformes</taxon>
        <taxon>Columbidae</taxon>
        <taxon>Patagioenas</taxon>
    </lineage>
</organism>
<protein>
    <submittedName>
        <fullName evidence="2">Uncharacterized protein</fullName>
    </submittedName>
</protein>